<dbReference type="PANTHER" id="PTHR30435:SF19">
    <property type="entry name" value="FLAGELLAR BASAL-BODY ROD PROTEIN FLGG"/>
    <property type="match status" value="1"/>
</dbReference>
<dbReference type="GO" id="GO:0009426">
    <property type="term" value="C:bacterial-type flagellum basal body, distal rod"/>
    <property type="evidence" value="ECO:0007669"/>
    <property type="project" value="UniProtKB-UniRule"/>
</dbReference>
<dbReference type="PROSITE" id="PS00588">
    <property type="entry name" value="FLAGELLA_BB_ROD"/>
    <property type="match status" value="1"/>
</dbReference>
<evidence type="ECO:0000256" key="4">
    <source>
        <dbReference type="ARBA" id="ARBA00023143"/>
    </source>
</evidence>
<dbReference type="InterPro" id="IPR053967">
    <property type="entry name" value="LlgE_F_G-like_D1"/>
</dbReference>
<comment type="subunit">
    <text evidence="5 8">The basal body constitutes a major portion of the flagellar organelle and consists of four rings (L,P,S, and M) mounted on a central rod. The rod consists of about 26 subunits of FlgG in the distal portion, and FlgB, FlgC and FlgF are thought to build up the proximal portion of the rod with about 6 subunits each.</text>
</comment>
<dbReference type="NCBIfam" id="TIGR02488">
    <property type="entry name" value="flgG_G_neg"/>
    <property type="match status" value="1"/>
</dbReference>
<comment type="caution">
    <text evidence="12">The sequence shown here is derived from an EMBL/GenBank/DDBJ whole genome shotgun (WGS) entry which is preliminary data.</text>
</comment>
<evidence type="ECO:0000313" key="13">
    <source>
        <dbReference type="Proteomes" id="UP000808146"/>
    </source>
</evidence>
<evidence type="ECO:0000259" key="11">
    <source>
        <dbReference type="Pfam" id="PF22692"/>
    </source>
</evidence>
<reference evidence="12" key="1">
    <citation type="submission" date="2020-10" db="EMBL/GenBank/DDBJ databases">
        <title>Connecting structure to function with the recovery of over 1000 high-quality activated sludge metagenome-assembled genomes encoding full-length rRNA genes using long-read sequencing.</title>
        <authorList>
            <person name="Singleton C.M."/>
            <person name="Petriglieri F."/>
            <person name="Kristensen J.M."/>
            <person name="Kirkegaard R.H."/>
            <person name="Michaelsen T.Y."/>
            <person name="Andersen M.H."/>
            <person name="Karst S.M."/>
            <person name="Dueholm M.S."/>
            <person name="Nielsen P.H."/>
            <person name="Albertsen M."/>
        </authorList>
    </citation>
    <scope>NUCLEOTIDE SEQUENCE</scope>
    <source>
        <strain evidence="12">OdNE_18-Q3-R46-58_BAT3C.305</strain>
    </source>
</reference>
<name>A0A9D7LP79_9RHOO</name>
<dbReference type="InterPro" id="IPR019776">
    <property type="entry name" value="Flagellar_basal_body_rod_CS"/>
</dbReference>
<dbReference type="Pfam" id="PF00460">
    <property type="entry name" value="Flg_bb_rod"/>
    <property type="match status" value="1"/>
</dbReference>
<proteinExistence type="inferred from homology"/>
<organism evidence="12 13">
    <name type="scientific">Candidatus Dechloromonas phosphorivorans</name>
    <dbReference type="NCBI Taxonomy" id="2899244"/>
    <lineage>
        <taxon>Bacteria</taxon>
        <taxon>Pseudomonadati</taxon>
        <taxon>Pseudomonadota</taxon>
        <taxon>Betaproteobacteria</taxon>
        <taxon>Rhodocyclales</taxon>
        <taxon>Azonexaceae</taxon>
        <taxon>Dechloromonas</taxon>
    </lineage>
</organism>
<gene>
    <name evidence="12" type="primary">flgG</name>
    <name evidence="12" type="ORF">IPN75_14140</name>
</gene>
<dbReference type="EMBL" id="JADKBR010000017">
    <property type="protein sequence ID" value="MBK8891415.1"/>
    <property type="molecule type" value="Genomic_DNA"/>
</dbReference>
<dbReference type="Proteomes" id="UP000808146">
    <property type="component" value="Unassembled WGS sequence"/>
</dbReference>
<keyword evidence="4 8" id="KW-0975">Bacterial flagellum</keyword>
<dbReference type="SUPFAM" id="SSF117143">
    <property type="entry name" value="Flagellar hook protein flgE"/>
    <property type="match status" value="1"/>
</dbReference>
<evidence type="ECO:0000256" key="5">
    <source>
        <dbReference type="ARBA" id="ARBA00025933"/>
    </source>
</evidence>
<dbReference type="InterPro" id="IPR020013">
    <property type="entry name" value="Flagellar_FlgE/F/G"/>
</dbReference>
<sequence length="260" mass="27579">MIQALWIGKTGLEAQQVQLDVIANNLANVSTNAFKRSRAVFEDLLYQVVRQPGAQSSQQTQLSAGLLMGTGVRLVSTVKNFNQGTIQQTGNALDVEIQGNGFFQVLQPDGTTAYSRDGAFQIDSQGVMVTANGFPIQPQITIPANSLSVTIGQDGIVSVQQPGVASTTQVGTIQLANFINPVGLQSIGQNLYLETASSGTPSVNTPGTNGLGILVAGALENSNVNVVEELVLMIQTQRTYEMNSRVIKTADEMLARLGQL</sequence>
<dbReference type="NCBIfam" id="TIGR03506">
    <property type="entry name" value="FlgEFG_subfam"/>
    <property type="match status" value="2"/>
</dbReference>
<comment type="similarity">
    <text evidence="2 8">Belongs to the flagella basal body rod proteins family.</text>
</comment>
<dbReference type="GO" id="GO:0071978">
    <property type="term" value="P:bacterial-type flagellum-dependent swarming motility"/>
    <property type="evidence" value="ECO:0007669"/>
    <property type="project" value="TreeGrafter"/>
</dbReference>
<keyword evidence="12" id="KW-0969">Cilium</keyword>
<dbReference type="Pfam" id="PF22692">
    <property type="entry name" value="LlgE_F_G_D1"/>
    <property type="match status" value="1"/>
</dbReference>
<dbReference type="Pfam" id="PF06429">
    <property type="entry name" value="Flg_bbr_C"/>
    <property type="match status" value="1"/>
</dbReference>
<keyword evidence="12" id="KW-0966">Cell projection</keyword>
<keyword evidence="12" id="KW-0282">Flagellum</keyword>
<evidence type="ECO:0000256" key="8">
    <source>
        <dbReference type="RuleBase" id="RU362116"/>
    </source>
</evidence>
<evidence type="ECO:0000313" key="12">
    <source>
        <dbReference type="EMBL" id="MBK8891415.1"/>
    </source>
</evidence>
<dbReference type="InterPro" id="IPR012834">
    <property type="entry name" value="FlgG_G_neg"/>
</dbReference>
<dbReference type="PANTHER" id="PTHR30435">
    <property type="entry name" value="FLAGELLAR PROTEIN"/>
    <property type="match status" value="1"/>
</dbReference>
<evidence type="ECO:0000259" key="10">
    <source>
        <dbReference type="Pfam" id="PF06429"/>
    </source>
</evidence>
<evidence type="ECO:0000256" key="7">
    <source>
        <dbReference type="NCBIfam" id="TIGR02488"/>
    </source>
</evidence>
<evidence type="ECO:0000256" key="2">
    <source>
        <dbReference type="ARBA" id="ARBA00009677"/>
    </source>
</evidence>
<dbReference type="InterPro" id="IPR010930">
    <property type="entry name" value="Flg_bb/hook_C_dom"/>
</dbReference>
<evidence type="ECO:0000256" key="3">
    <source>
        <dbReference type="ARBA" id="ARBA00017948"/>
    </source>
</evidence>
<dbReference type="InterPro" id="IPR001444">
    <property type="entry name" value="Flag_bb_rod_N"/>
</dbReference>
<evidence type="ECO:0000259" key="9">
    <source>
        <dbReference type="Pfam" id="PF00460"/>
    </source>
</evidence>
<evidence type="ECO:0000256" key="6">
    <source>
        <dbReference type="ARBA" id="ARBA00032912"/>
    </source>
</evidence>
<dbReference type="AlphaFoldDB" id="A0A9D7LP79"/>
<comment type="subcellular location">
    <subcellularLocation>
        <location evidence="1 8">Bacterial flagellum basal body</location>
    </subcellularLocation>
</comment>
<feature type="domain" description="Flagellar basal body rod protein N-terminal" evidence="9">
    <location>
        <begin position="8"/>
        <end position="35"/>
    </location>
</feature>
<protein>
    <recommendedName>
        <fullName evidence="3 7">Flagellar basal-body rod protein FlgG</fullName>
    </recommendedName>
    <alternativeName>
        <fullName evidence="6 8">Distal rod protein</fullName>
    </alternativeName>
</protein>
<accession>A0A9D7LP79</accession>
<dbReference type="InterPro" id="IPR037925">
    <property type="entry name" value="FlgE/F/G-like"/>
</dbReference>
<feature type="domain" description="Flagellar basal-body/hook protein C-terminal" evidence="10">
    <location>
        <begin position="216"/>
        <end position="259"/>
    </location>
</feature>
<feature type="domain" description="Flagellar hook protein FlgE/F/G-like D1" evidence="11">
    <location>
        <begin position="97"/>
        <end position="159"/>
    </location>
</feature>
<evidence type="ECO:0000256" key="1">
    <source>
        <dbReference type="ARBA" id="ARBA00004117"/>
    </source>
</evidence>